<evidence type="ECO:0000313" key="7">
    <source>
        <dbReference type="EMBL" id="MDO4841991.1"/>
    </source>
</evidence>
<dbReference type="Gene3D" id="3.30.565.10">
    <property type="entry name" value="Histidine kinase-like ATPase, C-terminal domain"/>
    <property type="match status" value="1"/>
</dbReference>
<proteinExistence type="predicted"/>
<dbReference type="GO" id="GO:0046983">
    <property type="term" value="F:protein dimerization activity"/>
    <property type="evidence" value="ECO:0007669"/>
    <property type="project" value="InterPro"/>
</dbReference>
<name>A0AA43UA90_9ACTN</name>
<feature type="transmembrane region" description="Helical" evidence="4">
    <location>
        <begin position="60"/>
        <end position="79"/>
    </location>
</feature>
<keyword evidence="1" id="KW-0808">Transferase</keyword>
<evidence type="ECO:0000256" key="2">
    <source>
        <dbReference type="ARBA" id="ARBA00022777"/>
    </source>
</evidence>
<evidence type="ECO:0000313" key="8">
    <source>
        <dbReference type="Proteomes" id="UP001168575"/>
    </source>
</evidence>
<dbReference type="InterPro" id="IPR036890">
    <property type="entry name" value="HATPase_C_sf"/>
</dbReference>
<dbReference type="Pfam" id="PF07730">
    <property type="entry name" value="HisKA_3"/>
    <property type="match status" value="1"/>
</dbReference>
<dbReference type="InterPro" id="IPR011712">
    <property type="entry name" value="Sig_transdc_His_kin_sub3_dim/P"/>
</dbReference>
<evidence type="ECO:0000256" key="4">
    <source>
        <dbReference type="SAM" id="Phobius"/>
    </source>
</evidence>
<evidence type="ECO:0000259" key="6">
    <source>
        <dbReference type="Pfam" id="PF07730"/>
    </source>
</evidence>
<gene>
    <name evidence="7" type="ORF">Q3982_04865</name>
</gene>
<protein>
    <submittedName>
        <fullName evidence="7">Sensor histidine kinase</fullName>
    </submittedName>
</protein>
<evidence type="ECO:0000259" key="5">
    <source>
        <dbReference type="Pfam" id="PF02518"/>
    </source>
</evidence>
<keyword evidence="4" id="KW-0812">Transmembrane</keyword>
<keyword evidence="4" id="KW-1133">Transmembrane helix</keyword>
<feature type="transmembrane region" description="Helical" evidence="4">
    <location>
        <begin position="84"/>
        <end position="100"/>
    </location>
</feature>
<reference evidence="7" key="1">
    <citation type="submission" date="2023-07" db="EMBL/GenBank/DDBJ databases">
        <title>Between Cages and Wild: Unraveling the Impact of Captivity on Animal Microbiomes and Antimicrobial Resistance.</title>
        <authorList>
            <person name="Schmartz G.P."/>
            <person name="Rehner J."/>
            <person name="Schuff M.J."/>
            <person name="Becker S.L."/>
            <person name="Kravczyk M."/>
            <person name="Gurevich A."/>
            <person name="Francke R."/>
            <person name="Mueller R."/>
            <person name="Keller V."/>
            <person name="Keller A."/>
        </authorList>
    </citation>
    <scope>NUCLEOTIDE SEQUENCE</scope>
    <source>
        <strain evidence="7">S12M_St_49</strain>
    </source>
</reference>
<dbReference type="AlphaFoldDB" id="A0AA43UA90"/>
<dbReference type="Proteomes" id="UP001168575">
    <property type="component" value="Unassembled WGS sequence"/>
</dbReference>
<evidence type="ECO:0000256" key="3">
    <source>
        <dbReference type="ARBA" id="ARBA00023012"/>
    </source>
</evidence>
<dbReference type="EMBL" id="JAUMVS010000074">
    <property type="protein sequence ID" value="MDO4841991.1"/>
    <property type="molecule type" value="Genomic_DNA"/>
</dbReference>
<sequence>MKNFLKDILENKDIEMTGADWIVDIVLACGVFGIALAQLTLTAGLMIPDSFTRRMLGINVATPSLFGMCAIGASALPLVIRRKYSWVSFILCLVTWIVLSTKADEISVSMLPLLVSLVTLCALRPMEDSFVAAFLSFLAVGFVPSLIHRSVLSNITVLQNISLVFAGSGVGIAFKTTRDLVKSAELRIKETEAAAKANTEKRLEEERVAIARELHDITAHSLSAISIQAAAAEAQLEKSPEAAKETISGIRKIAKDSLTEIRRMIGVLREPGDLDSGPELAPSIGTEELNDIKEYLNNAQIDCDVNLHNYNREMAPKFVDLAIFGICREAATNIVKHAKASFVQIDLETIKPDVPRIIRGKQCGCYAQLLVRDNGVGLGKDGIGKTEGHGVEGMRERVVALGGDFDICNAMGGGTLITAILPLDYDGENE</sequence>
<accession>A0AA43UA90</accession>
<evidence type="ECO:0000256" key="1">
    <source>
        <dbReference type="ARBA" id="ARBA00022679"/>
    </source>
</evidence>
<comment type="caution">
    <text evidence="7">The sequence shown here is derived from an EMBL/GenBank/DDBJ whole genome shotgun (WGS) entry which is preliminary data.</text>
</comment>
<dbReference type="Gene3D" id="1.20.5.1930">
    <property type="match status" value="1"/>
</dbReference>
<feature type="domain" description="Histidine kinase/HSP90-like ATPase" evidence="5">
    <location>
        <begin position="324"/>
        <end position="424"/>
    </location>
</feature>
<feature type="domain" description="Signal transduction histidine kinase subgroup 3 dimerisation and phosphoacceptor" evidence="6">
    <location>
        <begin position="206"/>
        <end position="272"/>
    </location>
</feature>
<dbReference type="GO" id="GO:0000155">
    <property type="term" value="F:phosphorelay sensor kinase activity"/>
    <property type="evidence" value="ECO:0007669"/>
    <property type="project" value="InterPro"/>
</dbReference>
<keyword evidence="8" id="KW-1185">Reference proteome</keyword>
<organism evidence="7 8">
    <name type="scientific">Phoenicibacter congonensis</name>
    <dbReference type="NCBI Taxonomy" id="1944646"/>
    <lineage>
        <taxon>Bacteria</taxon>
        <taxon>Bacillati</taxon>
        <taxon>Actinomycetota</taxon>
        <taxon>Coriobacteriia</taxon>
        <taxon>Eggerthellales</taxon>
        <taxon>Eggerthellaceae</taxon>
        <taxon>Phoenicibacter</taxon>
    </lineage>
</organism>
<dbReference type="GO" id="GO:0016020">
    <property type="term" value="C:membrane"/>
    <property type="evidence" value="ECO:0007669"/>
    <property type="project" value="InterPro"/>
</dbReference>
<feature type="transmembrane region" description="Helical" evidence="4">
    <location>
        <begin position="106"/>
        <end position="123"/>
    </location>
</feature>
<keyword evidence="2 7" id="KW-0418">Kinase</keyword>
<keyword evidence="3" id="KW-0902">Two-component regulatory system</keyword>
<dbReference type="SUPFAM" id="SSF55874">
    <property type="entry name" value="ATPase domain of HSP90 chaperone/DNA topoisomerase II/histidine kinase"/>
    <property type="match status" value="1"/>
</dbReference>
<feature type="transmembrane region" description="Helical" evidence="4">
    <location>
        <begin position="21"/>
        <end position="48"/>
    </location>
</feature>
<dbReference type="Pfam" id="PF02518">
    <property type="entry name" value="HATPase_c"/>
    <property type="match status" value="1"/>
</dbReference>
<dbReference type="PANTHER" id="PTHR24421">
    <property type="entry name" value="NITRATE/NITRITE SENSOR PROTEIN NARX-RELATED"/>
    <property type="match status" value="1"/>
</dbReference>
<dbReference type="InterPro" id="IPR003594">
    <property type="entry name" value="HATPase_dom"/>
</dbReference>
<dbReference type="CDD" id="cd16917">
    <property type="entry name" value="HATPase_UhpB-NarQ-NarX-like"/>
    <property type="match status" value="1"/>
</dbReference>
<dbReference type="InterPro" id="IPR050482">
    <property type="entry name" value="Sensor_HK_TwoCompSys"/>
</dbReference>
<keyword evidence="4" id="KW-0472">Membrane</keyword>
<feature type="transmembrane region" description="Helical" evidence="4">
    <location>
        <begin position="130"/>
        <end position="147"/>
    </location>
</feature>